<dbReference type="Pfam" id="PF19777">
    <property type="entry name" value="DUF6263"/>
    <property type="match status" value="1"/>
</dbReference>
<name>A0A3B0QU72_9ZZZZ</name>
<sequence length="243" mass="27322">MKKFFTVLLLTMSIVTVAQESTLLRVNYNEGEKYIMTMDMKQDMAAMNMLMKMDMSIDVKDVEGDVYNTEMKIERISMNMSQGGMNMSYDSDKSDDELDAMGKQMQMQFAPMLEMVIFAKTNNLGEVLETRIEPNIPNADQFTNQAGSVVYPENEVKVGDTWSFEKDSKGMKMDFVYTVKSITKDKVFLDVAGKISVLAEGTIIGNMEIDRAKGIPLKSSIEMDMSISGQKIKTSIAVTMKKS</sequence>
<gene>
    <name evidence="1" type="ORF">MNBD_BACTEROID02-1405</name>
</gene>
<dbReference type="AlphaFoldDB" id="A0A3B0QU72"/>
<dbReference type="InterPro" id="IPR046230">
    <property type="entry name" value="DUF6263"/>
</dbReference>
<protein>
    <submittedName>
        <fullName evidence="1">Uncharacterized protein</fullName>
    </submittedName>
</protein>
<evidence type="ECO:0000313" key="1">
    <source>
        <dbReference type="EMBL" id="VAV83792.1"/>
    </source>
</evidence>
<accession>A0A3B0QU72</accession>
<organism evidence="1">
    <name type="scientific">hydrothermal vent metagenome</name>
    <dbReference type="NCBI Taxonomy" id="652676"/>
    <lineage>
        <taxon>unclassified sequences</taxon>
        <taxon>metagenomes</taxon>
        <taxon>ecological metagenomes</taxon>
    </lineage>
</organism>
<proteinExistence type="predicted"/>
<dbReference type="EMBL" id="UOEB01000104">
    <property type="protein sequence ID" value="VAV83792.1"/>
    <property type="molecule type" value="Genomic_DNA"/>
</dbReference>
<reference evidence="1" key="1">
    <citation type="submission" date="2018-06" db="EMBL/GenBank/DDBJ databases">
        <authorList>
            <person name="Zhirakovskaya E."/>
        </authorList>
    </citation>
    <scope>NUCLEOTIDE SEQUENCE</scope>
</reference>